<dbReference type="PROSITE" id="PS00521">
    <property type="entry name" value="P5CR"/>
    <property type="match status" value="1"/>
</dbReference>
<dbReference type="PIRSF" id="PIRSF000193">
    <property type="entry name" value="Pyrrol-5-carb_rd"/>
    <property type="match status" value="1"/>
</dbReference>
<evidence type="ECO:0000313" key="11">
    <source>
        <dbReference type="EMBL" id="RZT88551.1"/>
    </source>
</evidence>
<evidence type="ECO:0000256" key="5">
    <source>
        <dbReference type="HAMAP-Rule" id="MF_01925"/>
    </source>
</evidence>
<dbReference type="UniPathway" id="UPA00098">
    <property type="reaction ID" value="UER00361"/>
</dbReference>
<dbReference type="EC" id="1.5.1.2" evidence="5 6"/>
<dbReference type="AlphaFoldDB" id="A0A4Q7V4T4"/>
<comment type="subcellular location">
    <subcellularLocation>
        <location evidence="5">Cytoplasm</location>
    </subcellularLocation>
</comment>
<dbReference type="InterPro" id="IPR036291">
    <property type="entry name" value="NAD(P)-bd_dom_sf"/>
</dbReference>
<keyword evidence="12" id="KW-1185">Reference proteome</keyword>
<dbReference type="EMBL" id="SHKL01000001">
    <property type="protein sequence ID" value="RZT88551.1"/>
    <property type="molecule type" value="Genomic_DNA"/>
</dbReference>
<dbReference type="RefSeq" id="WP_130292537.1">
    <property type="nucleotide sequence ID" value="NZ_SHKL01000001.1"/>
</dbReference>
<dbReference type="OrthoDB" id="9805754at2"/>
<dbReference type="NCBIfam" id="TIGR00112">
    <property type="entry name" value="proC"/>
    <property type="match status" value="1"/>
</dbReference>
<evidence type="ECO:0000259" key="10">
    <source>
        <dbReference type="Pfam" id="PF14748"/>
    </source>
</evidence>
<comment type="catalytic activity">
    <reaction evidence="5">
        <text>L-proline + NAD(+) = (S)-1-pyrroline-5-carboxylate + NADH + 2 H(+)</text>
        <dbReference type="Rhea" id="RHEA:14105"/>
        <dbReference type="ChEBI" id="CHEBI:15378"/>
        <dbReference type="ChEBI" id="CHEBI:17388"/>
        <dbReference type="ChEBI" id="CHEBI:57540"/>
        <dbReference type="ChEBI" id="CHEBI:57945"/>
        <dbReference type="ChEBI" id="CHEBI:60039"/>
        <dbReference type="EC" id="1.5.1.2"/>
    </reaction>
</comment>
<dbReference type="SUPFAM" id="SSF51735">
    <property type="entry name" value="NAD(P)-binding Rossmann-fold domains"/>
    <property type="match status" value="1"/>
</dbReference>
<evidence type="ECO:0000313" key="12">
    <source>
        <dbReference type="Proteomes" id="UP000291591"/>
    </source>
</evidence>
<reference evidence="11 12" key="1">
    <citation type="submission" date="2019-02" db="EMBL/GenBank/DDBJ databases">
        <title>Sequencing the genomes of 1000 actinobacteria strains.</title>
        <authorList>
            <person name="Klenk H.-P."/>
        </authorList>
    </citation>
    <scope>NUCLEOTIDE SEQUENCE [LARGE SCALE GENOMIC DNA]</scope>
    <source>
        <strain evidence="11 12">DSM 45779</strain>
    </source>
</reference>
<evidence type="ECO:0000256" key="4">
    <source>
        <dbReference type="ARBA" id="ARBA00058118"/>
    </source>
</evidence>
<dbReference type="InterPro" id="IPR008927">
    <property type="entry name" value="6-PGluconate_DH-like_C_sf"/>
</dbReference>
<keyword evidence="5 8" id="KW-0028">Amino-acid biosynthesis</keyword>
<dbReference type="PANTHER" id="PTHR11645:SF0">
    <property type="entry name" value="PYRROLINE-5-CARBOXYLATE REDUCTASE 3"/>
    <property type="match status" value="1"/>
</dbReference>
<dbReference type="HAMAP" id="MF_01925">
    <property type="entry name" value="P5C_reductase"/>
    <property type="match status" value="1"/>
</dbReference>
<dbReference type="PANTHER" id="PTHR11645">
    <property type="entry name" value="PYRROLINE-5-CARBOXYLATE REDUCTASE"/>
    <property type="match status" value="1"/>
</dbReference>
<feature type="domain" description="Pyrroline-5-carboxylate reductase dimerisation" evidence="10">
    <location>
        <begin position="159"/>
        <end position="261"/>
    </location>
</feature>
<dbReference type="Gene3D" id="3.40.50.720">
    <property type="entry name" value="NAD(P)-binding Rossmann-like Domain"/>
    <property type="match status" value="1"/>
</dbReference>
<dbReference type="Pfam" id="PF03807">
    <property type="entry name" value="F420_oxidored"/>
    <property type="match status" value="1"/>
</dbReference>
<dbReference type="InterPro" id="IPR053790">
    <property type="entry name" value="P5CR-like_CS"/>
</dbReference>
<evidence type="ECO:0000256" key="6">
    <source>
        <dbReference type="NCBIfam" id="TIGR00112"/>
    </source>
</evidence>
<comment type="similarity">
    <text evidence="1 5 8">Belongs to the pyrroline-5-carboxylate reductase family.</text>
</comment>
<dbReference type="Pfam" id="PF14748">
    <property type="entry name" value="P5CR_dimer"/>
    <property type="match status" value="1"/>
</dbReference>
<evidence type="ECO:0000256" key="1">
    <source>
        <dbReference type="ARBA" id="ARBA00005525"/>
    </source>
</evidence>
<dbReference type="InterPro" id="IPR029036">
    <property type="entry name" value="P5CR_dimer"/>
</dbReference>
<gene>
    <name evidence="5" type="primary">proC</name>
    <name evidence="11" type="ORF">EV383_5494</name>
</gene>
<comment type="caution">
    <text evidence="11">The sequence shown here is derived from an EMBL/GenBank/DDBJ whole genome shotgun (WGS) entry which is preliminary data.</text>
</comment>
<dbReference type="GO" id="GO:0055129">
    <property type="term" value="P:L-proline biosynthetic process"/>
    <property type="evidence" value="ECO:0007669"/>
    <property type="project" value="UniProtKB-UniRule"/>
</dbReference>
<accession>A0A4Q7V4T4</accession>
<name>A0A4Q7V4T4_PSEST</name>
<comment type="catalytic activity">
    <reaction evidence="5 8">
        <text>L-proline + NADP(+) = (S)-1-pyrroline-5-carboxylate + NADPH + 2 H(+)</text>
        <dbReference type="Rhea" id="RHEA:14109"/>
        <dbReference type="ChEBI" id="CHEBI:15378"/>
        <dbReference type="ChEBI" id="CHEBI:17388"/>
        <dbReference type="ChEBI" id="CHEBI:57783"/>
        <dbReference type="ChEBI" id="CHEBI:58349"/>
        <dbReference type="ChEBI" id="CHEBI:60039"/>
        <dbReference type="EC" id="1.5.1.2"/>
    </reaction>
</comment>
<dbReference type="FunFam" id="1.10.3730.10:FF:000001">
    <property type="entry name" value="Pyrroline-5-carboxylate reductase"/>
    <property type="match status" value="1"/>
</dbReference>
<feature type="binding site" evidence="7">
    <location>
        <begin position="67"/>
        <end position="70"/>
    </location>
    <ligand>
        <name>NADP(+)</name>
        <dbReference type="ChEBI" id="CHEBI:58349"/>
    </ligand>
</feature>
<keyword evidence="5 8" id="KW-0641">Proline biosynthesis</keyword>
<evidence type="ECO:0000256" key="7">
    <source>
        <dbReference type="PIRSR" id="PIRSR000193-1"/>
    </source>
</evidence>
<dbReference type="GO" id="GO:0005737">
    <property type="term" value="C:cytoplasm"/>
    <property type="evidence" value="ECO:0007669"/>
    <property type="project" value="UniProtKB-SubCell"/>
</dbReference>
<proteinExistence type="inferred from homology"/>
<comment type="pathway">
    <text evidence="5 8">Amino-acid biosynthesis; L-proline biosynthesis; L-proline from L-glutamate 5-semialdehyde: step 1/1.</text>
</comment>
<keyword evidence="3 5" id="KW-0560">Oxidoreductase</keyword>
<protein>
    <recommendedName>
        <fullName evidence="5 6">Pyrroline-5-carboxylate reductase</fullName>
        <shortName evidence="5">P5C reductase</shortName>
        <shortName evidence="5">P5CR</shortName>
        <ecNumber evidence="5 6">1.5.1.2</ecNumber>
    </recommendedName>
    <alternativeName>
        <fullName evidence="5">PCA reductase</fullName>
    </alternativeName>
</protein>
<sequence length="268" mass="27131">MTRIAVLGGGRIGEALLSGLLAAGHGADGLVFSERYPERAAELSDRLGIAAAPLAEAVAGAGTVVVAVKPQDIAPLLTDVAASLEPGALVVSLCAGLPTSLFEGGLPDGTPVVRVMPNTPMLLGAAMCAISPGRHATDAHLDTVESMLATVGATLRVPESQQDAATAISGSGPAYFFLVAEAMIEAGVALGLARPAATELTVQTALGAARMLRESGEHPGVLRENVTSPAGTTAAALRELERHGVRSAWMDAIVAAHDRSVDLGRAVR</sequence>
<dbReference type="SUPFAM" id="SSF48179">
    <property type="entry name" value="6-phosphogluconate dehydrogenase C-terminal domain-like"/>
    <property type="match status" value="1"/>
</dbReference>
<keyword evidence="2 5" id="KW-0521">NADP</keyword>
<comment type="function">
    <text evidence="4 5">Catalyzes the reduction of 1-pyrroline-5-carboxylate (PCA) to L-proline.</text>
</comment>
<dbReference type="GO" id="GO:0004735">
    <property type="term" value="F:pyrroline-5-carboxylate reductase activity"/>
    <property type="evidence" value="ECO:0007669"/>
    <property type="project" value="UniProtKB-UniRule"/>
</dbReference>
<organism evidence="11 12">
    <name type="scientific">Pseudonocardia sediminis</name>
    <dbReference type="NCBI Taxonomy" id="1397368"/>
    <lineage>
        <taxon>Bacteria</taxon>
        <taxon>Bacillati</taxon>
        <taxon>Actinomycetota</taxon>
        <taxon>Actinomycetes</taxon>
        <taxon>Pseudonocardiales</taxon>
        <taxon>Pseudonocardiaceae</taxon>
        <taxon>Pseudonocardia</taxon>
    </lineage>
</organism>
<dbReference type="InterPro" id="IPR000304">
    <property type="entry name" value="Pyrroline-COOH_reductase"/>
</dbReference>
<evidence type="ECO:0000256" key="2">
    <source>
        <dbReference type="ARBA" id="ARBA00022857"/>
    </source>
</evidence>
<dbReference type="Proteomes" id="UP000291591">
    <property type="component" value="Unassembled WGS sequence"/>
</dbReference>
<evidence type="ECO:0000256" key="3">
    <source>
        <dbReference type="ARBA" id="ARBA00023002"/>
    </source>
</evidence>
<dbReference type="Gene3D" id="1.10.3730.10">
    <property type="entry name" value="ProC C-terminal domain-like"/>
    <property type="match status" value="1"/>
</dbReference>
<keyword evidence="5" id="KW-0963">Cytoplasm</keyword>
<dbReference type="InterPro" id="IPR028939">
    <property type="entry name" value="P5C_Rdtase_cat_N"/>
</dbReference>
<evidence type="ECO:0000256" key="8">
    <source>
        <dbReference type="RuleBase" id="RU003903"/>
    </source>
</evidence>
<feature type="domain" description="Pyrroline-5-carboxylate reductase catalytic N-terminal" evidence="9">
    <location>
        <begin position="3"/>
        <end position="96"/>
    </location>
</feature>
<evidence type="ECO:0000259" key="9">
    <source>
        <dbReference type="Pfam" id="PF03807"/>
    </source>
</evidence>